<feature type="region of interest" description="Disordered" evidence="1">
    <location>
        <begin position="115"/>
        <end position="134"/>
    </location>
</feature>
<dbReference type="EMBL" id="UAVW01000017">
    <property type="protein sequence ID" value="SQB15277.1"/>
    <property type="molecule type" value="Genomic_DNA"/>
</dbReference>
<organism evidence="2 3">
    <name type="scientific">Enterocloster clostridioformis</name>
    <dbReference type="NCBI Taxonomy" id="1531"/>
    <lineage>
        <taxon>Bacteria</taxon>
        <taxon>Bacillati</taxon>
        <taxon>Bacillota</taxon>
        <taxon>Clostridia</taxon>
        <taxon>Lachnospirales</taxon>
        <taxon>Lachnospiraceae</taxon>
        <taxon>Enterocloster</taxon>
    </lineage>
</organism>
<proteinExistence type="predicted"/>
<evidence type="ECO:0000256" key="1">
    <source>
        <dbReference type="SAM" id="MobiDB-lite"/>
    </source>
</evidence>
<protein>
    <submittedName>
        <fullName evidence="2">Uncharacterized protein</fullName>
    </submittedName>
</protein>
<feature type="compositionally biased region" description="Basic residues" evidence="1">
    <location>
        <begin position="120"/>
        <end position="134"/>
    </location>
</feature>
<reference evidence="2 3" key="1">
    <citation type="submission" date="2018-06" db="EMBL/GenBank/DDBJ databases">
        <authorList>
            <consortium name="Pathogen Informatics"/>
            <person name="Doyle S."/>
        </authorList>
    </citation>
    <scope>NUCLEOTIDE SEQUENCE [LARGE SCALE GENOMIC DNA]</scope>
    <source>
        <strain evidence="2 3">NCTC11224</strain>
    </source>
</reference>
<dbReference type="Proteomes" id="UP000251853">
    <property type="component" value="Unassembled WGS sequence"/>
</dbReference>
<dbReference type="AlphaFoldDB" id="A0A2X2ULP3"/>
<gene>
    <name evidence="2" type="ORF">NCTC11224_04338</name>
</gene>
<keyword evidence="3" id="KW-1185">Reference proteome</keyword>
<evidence type="ECO:0000313" key="2">
    <source>
        <dbReference type="EMBL" id="SQB15277.1"/>
    </source>
</evidence>
<sequence>MGLAMTAAPIPAMIQVAVALILIATVLAVMAPSQEEVLNPAEAPSQGAVRSPAEVPKPAMVRSLVMVPKPAMAPSPAEVPKPAMVRSPAVIPKPEKKRSPVVQIKRLEAIQMKVSTKPRNLQKKPKNPKKPKKRMRTAAIAAEQAVIDLPDLMRQKVHKQSWKPYLPRFFRSQRMKRRPENRRTFMMT</sequence>
<name>A0A2X2ULP3_9FIRM</name>
<accession>A0A2X2ULP3</accession>
<evidence type="ECO:0000313" key="3">
    <source>
        <dbReference type="Proteomes" id="UP000251853"/>
    </source>
</evidence>